<dbReference type="Gene3D" id="3.30.1330.30">
    <property type="match status" value="1"/>
</dbReference>
<evidence type="ECO:0000256" key="5">
    <source>
        <dbReference type="ARBA" id="ARBA00019723"/>
    </source>
</evidence>
<evidence type="ECO:0000313" key="12">
    <source>
        <dbReference type="Proteomes" id="UP000655759"/>
    </source>
</evidence>
<dbReference type="Gene3D" id="3.30.960.10">
    <property type="entry name" value="eRF1 domain 1"/>
    <property type="match status" value="1"/>
</dbReference>
<dbReference type="Gene3D" id="3.30.420.60">
    <property type="entry name" value="eRF1 domain 2"/>
    <property type="match status" value="1"/>
</dbReference>
<evidence type="ECO:0000256" key="3">
    <source>
        <dbReference type="ARBA" id="ARBA00005326"/>
    </source>
</evidence>
<keyword evidence="7 9" id="KW-0648">Protein biosynthesis</keyword>
<comment type="subcellular location">
    <subcellularLocation>
        <location evidence="2 9">Cytoplasm</location>
    </subcellularLocation>
</comment>
<dbReference type="Pfam" id="PF03465">
    <property type="entry name" value="eRF1_3"/>
    <property type="match status" value="1"/>
</dbReference>
<evidence type="ECO:0000259" key="10">
    <source>
        <dbReference type="SMART" id="SM01194"/>
    </source>
</evidence>
<dbReference type="HAMAP" id="MF_00424">
    <property type="entry name" value="Rel_fact_arch_1"/>
    <property type="match status" value="1"/>
</dbReference>
<evidence type="ECO:0000256" key="9">
    <source>
        <dbReference type="HAMAP-Rule" id="MF_00424"/>
    </source>
</evidence>
<evidence type="ECO:0000256" key="7">
    <source>
        <dbReference type="ARBA" id="ARBA00022917"/>
    </source>
</evidence>
<dbReference type="InterPro" id="IPR005141">
    <property type="entry name" value="eRF1_2"/>
</dbReference>
<organism evidence="11 12">
    <name type="scientific">Candidatus Nitrosotenuis uzonensis</name>
    <dbReference type="NCBI Taxonomy" id="1407055"/>
    <lineage>
        <taxon>Archaea</taxon>
        <taxon>Nitrososphaerota</taxon>
        <taxon>Candidatus Nitrosotenuis</taxon>
    </lineage>
</organism>
<dbReference type="FunFam" id="3.30.960.10:FF:000003">
    <property type="entry name" value="Peptide chain release factor subunit 1"/>
    <property type="match status" value="1"/>
</dbReference>
<dbReference type="InterPro" id="IPR024049">
    <property type="entry name" value="eRF1_1_sf"/>
</dbReference>
<keyword evidence="6 9" id="KW-0963">Cytoplasm</keyword>
<dbReference type="InterPro" id="IPR042226">
    <property type="entry name" value="eFR1_2_sf"/>
</dbReference>
<dbReference type="AlphaFoldDB" id="A0A812F1S8"/>
<gene>
    <name evidence="11" type="primary">prf</name>
    <name evidence="9" type="synonym">prf1</name>
    <name evidence="11" type="ORF">NUZ5A_50854</name>
</gene>
<dbReference type="InterPro" id="IPR004403">
    <property type="entry name" value="Peptide_chain-rel_eRF1/aRF1"/>
</dbReference>
<proteinExistence type="inferred from homology"/>
<comment type="caution">
    <text evidence="11">The sequence shown here is derived from an EMBL/GenBank/DDBJ whole genome shotgun (WGS) entry which is preliminary data.</text>
</comment>
<reference evidence="11" key="1">
    <citation type="submission" date="2021-02" db="EMBL/GenBank/DDBJ databases">
        <authorList>
            <person name="Han P."/>
        </authorList>
    </citation>
    <scope>NUCLEOTIDE SEQUENCE</scope>
    <source>
        <strain evidence="11">Candidatus Nitrosotenuis uzonensis 5A</strain>
    </source>
</reference>
<dbReference type="SUPFAM" id="SSF55315">
    <property type="entry name" value="L30e-like"/>
    <property type="match status" value="1"/>
</dbReference>
<comment type="subunit">
    <text evidence="4 9">Heterodimer of two subunits, one of which binds GTP.</text>
</comment>
<dbReference type="InterPro" id="IPR020918">
    <property type="entry name" value="Peptide_chain-rel_aRF1"/>
</dbReference>
<dbReference type="PANTHER" id="PTHR10113">
    <property type="entry name" value="PEPTIDE CHAIN RELEASE FACTOR SUBUNIT 1"/>
    <property type="match status" value="1"/>
</dbReference>
<sequence length="455" mass="51300">MTSAVLWSKIKFQFGNIIAKLLNIEPLKAQVMGKINIEKQDSVKIYKIKKTLDELSRISGRGTELISVYIPKGKQLHMVINNLREEQGTADNIKSDLTRSHVVDALSRVQQRLKLYKNTPEHGLVIFCGALPPEGGGPIGSEVIKVWEIEPPKDLSTFLYRCDDHFHVDILKDMLKDDNLIGFLAIDTKDAGWGLLHGDKIEVLRETSSGVAGKHRQGGQSARRFERLREMELSYYYNRVAEVTKEFFIDIYPIKGLIVSGPGPTKEDFLKSNYLEYRLQNMVIATLDTSYSGAEGIREAFLKAQDVLSDFRLSEEKKLVERLFREINARSGLGVYGMTDILQLLKNNVVDTLLITDDTNLYRLEVKCKRCQNVQEEIIERPKLIPRQTEMLNKPCPACKSMDQEAVSQDIVDYISLIATPVGTKVEVISGASEYGAMLSSLGKIGAILRYNPNQ</sequence>
<evidence type="ECO:0000256" key="1">
    <source>
        <dbReference type="ARBA" id="ARBA00002832"/>
    </source>
</evidence>
<dbReference type="SMART" id="SM01194">
    <property type="entry name" value="eRF1_1"/>
    <property type="match status" value="1"/>
</dbReference>
<dbReference type="Proteomes" id="UP000655759">
    <property type="component" value="Unassembled WGS sequence"/>
</dbReference>
<accession>A0A812F1S8</accession>
<dbReference type="GO" id="GO:0005737">
    <property type="term" value="C:cytoplasm"/>
    <property type="evidence" value="ECO:0007669"/>
    <property type="project" value="UniProtKB-SubCell"/>
</dbReference>
<evidence type="ECO:0000256" key="6">
    <source>
        <dbReference type="ARBA" id="ARBA00022490"/>
    </source>
</evidence>
<dbReference type="InterPro" id="IPR005140">
    <property type="entry name" value="eRF1_Pelota-like_N"/>
</dbReference>
<dbReference type="SUPFAM" id="SSF55481">
    <property type="entry name" value="N-terminal domain of eukaryotic peptide chain release factor subunit 1, ERF1"/>
    <property type="match status" value="1"/>
</dbReference>
<dbReference type="Pfam" id="PF03464">
    <property type="entry name" value="eRF1_2"/>
    <property type="match status" value="1"/>
</dbReference>
<dbReference type="Pfam" id="PF03463">
    <property type="entry name" value="eRF1_1"/>
    <property type="match status" value="1"/>
</dbReference>
<evidence type="ECO:0000313" key="11">
    <source>
        <dbReference type="EMBL" id="CAE6499051.1"/>
    </source>
</evidence>
<comment type="similarity">
    <text evidence="3 9">Belongs to the eukaryotic release factor 1 family.</text>
</comment>
<dbReference type="InterPro" id="IPR005142">
    <property type="entry name" value="eRF1_3"/>
</dbReference>
<dbReference type="NCBIfam" id="TIGR03676">
    <property type="entry name" value="aRF1_eRF1"/>
    <property type="match status" value="1"/>
</dbReference>
<dbReference type="FunFam" id="3.30.420.60:FF:000003">
    <property type="entry name" value="Peptide chain release factor subunit 1"/>
    <property type="match status" value="1"/>
</dbReference>
<dbReference type="EMBL" id="CAJNAQ010000005">
    <property type="protein sequence ID" value="CAE6499051.1"/>
    <property type="molecule type" value="Genomic_DNA"/>
</dbReference>
<feature type="domain" description="eRF1/Pelota-like N-terminal" evidence="10">
    <location>
        <begin position="38"/>
        <end position="176"/>
    </location>
</feature>
<dbReference type="GO" id="GO:0016149">
    <property type="term" value="F:translation release factor activity, codon specific"/>
    <property type="evidence" value="ECO:0007669"/>
    <property type="project" value="UniProtKB-UniRule"/>
</dbReference>
<dbReference type="SUPFAM" id="SSF53137">
    <property type="entry name" value="Translational machinery components"/>
    <property type="match status" value="1"/>
</dbReference>
<evidence type="ECO:0000256" key="4">
    <source>
        <dbReference type="ARBA" id="ARBA00011520"/>
    </source>
</evidence>
<evidence type="ECO:0000256" key="8">
    <source>
        <dbReference type="ARBA" id="ARBA00031168"/>
    </source>
</evidence>
<comment type="function">
    <text evidence="1 9">Directs the termination of nascent peptide synthesis (translation) in response to the termination codons UAA, UAG and UGA.</text>
</comment>
<dbReference type="InterPro" id="IPR029064">
    <property type="entry name" value="Ribosomal_eL30-like_sf"/>
</dbReference>
<name>A0A812F1S8_9ARCH</name>
<evidence type="ECO:0000256" key="2">
    <source>
        <dbReference type="ARBA" id="ARBA00004496"/>
    </source>
</evidence>
<dbReference type="FunFam" id="3.30.1330.30:FF:000032">
    <property type="entry name" value="Eukaryotic peptide chain release factor subunit 1"/>
    <property type="match status" value="1"/>
</dbReference>
<protein>
    <recommendedName>
        <fullName evidence="5 9">Peptide chain release factor subunit 1</fullName>
    </recommendedName>
    <alternativeName>
        <fullName evidence="8 9">Translation termination factor aRF1</fullName>
    </alternativeName>
</protein>